<dbReference type="InterPro" id="IPR036397">
    <property type="entry name" value="RNaseH_sf"/>
</dbReference>
<dbReference type="HAMAP" id="MF_00042">
    <property type="entry name" value="RNase_H"/>
    <property type="match status" value="1"/>
</dbReference>
<dbReference type="GO" id="GO:0004523">
    <property type="term" value="F:RNA-DNA hybrid ribonuclease activity"/>
    <property type="evidence" value="ECO:0007669"/>
    <property type="project" value="UniProtKB-UniRule"/>
</dbReference>
<comment type="catalytic activity">
    <reaction evidence="1 10">
        <text>Endonucleolytic cleavage to 5'-phosphomonoester.</text>
        <dbReference type="EC" id="3.1.26.4"/>
    </reaction>
</comment>
<comment type="function">
    <text evidence="10">Endonuclease that specifically degrades the RNA of RNA-DNA hybrids.</text>
</comment>
<evidence type="ECO:0000256" key="1">
    <source>
        <dbReference type="ARBA" id="ARBA00000077"/>
    </source>
</evidence>
<evidence type="ECO:0000256" key="9">
    <source>
        <dbReference type="ARBA" id="ARBA00022842"/>
    </source>
</evidence>
<dbReference type="Proteomes" id="UP000053512">
    <property type="component" value="Unassembled WGS sequence"/>
</dbReference>
<dbReference type="GO" id="GO:0043137">
    <property type="term" value="P:DNA replication, removal of RNA primer"/>
    <property type="evidence" value="ECO:0007669"/>
    <property type="project" value="TreeGrafter"/>
</dbReference>
<dbReference type="EC" id="3.1.26.4" evidence="4 10"/>
<evidence type="ECO:0000256" key="8">
    <source>
        <dbReference type="ARBA" id="ARBA00022801"/>
    </source>
</evidence>
<feature type="binding site" evidence="10">
    <location>
        <position position="131"/>
    </location>
    <ligand>
        <name>Mg(2+)</name>
        <dbReference type="ChEBI" id="CHEBI:18420"/>
        <label>2</label>
    </ligand>
</feature>
<dbReference type="CDD" id="cd09278">
    <property type="entry name" value="RNase_HI_prokaryote_like"/>
    <property type="match status" value="1"/>
</dbReference>
<feature type="domain" description="RNase H type-1" evidence="12">
    <location>
        <begin position="1"/>
        <end position="139"/>
    </location>
</feature>
<dbReference type="InterPro" id="IPR002156">
    <property type="entry name" value="RNaseH_domain"/>
</dbReference>
<comment type="cofactor">
    <cofactor evidence="10">
        <name>Mg(2+)</name>
        <dbReference type="ChEBI" id="CHEBI:18420"/>
    </cofactor>
    <text evidence="10">Binds 1 Mg(2+) ion per subunit. May bind a second metal ion at a regulatory site, or after substrate binding.</text>
</comment>
<evidence type="ECO:0000259" key="12">
    <source>
        <dbReference type="PROSITE" id="PS50879"/>
    </source>
</evidence>
<evidence type="ECO:0000256" key="7">
    <source>
        <dbReference type="ARBA" id="ARBA00022759"/>
    </source>
</evidence>
<name>A0A0W8I9L6_KOCRO</name>
<dbReference type="PANTHER" id="PTHR10642">
    <property type="entry name" value="RIBONUCLEASE H1"/>
    <property type="match status" value="1"/>
</dbReference>
<feature type="compositionally biased region" description="Basic and acidic residues" evidence="11">
    <location>
        <begin position="173"/>
        <end position="190"/>
    </location>
</feature>
<keyword evidence="9 10" id="KW-0460">Magnesium</keyword>
<keyword evidence="10" id="KW-0963">Cytoplasm</keyword>
<comment type="similarity">
    <text evidence="2 10">Belongs to the RNase H family.</text>
</comment>
<keyword evidence="5 10" id="KW-0540">Nuclease</keyword>
<dbReference type="AlphaFoldDB" id="A0A0W8I9L6"/>
<feature type="binding site" evidence="10">
    <location>
        <position position="8"/>
    </location>
    <ligand>
        <name>Mg(2+)</name>
        <dbReference type="ChEBI" id="CHEBI:18420"/>
        <label>2</label>
    </ligand>
</feature>
<accession>A0A0W8I9L6</accession>
<organism evidence="13 14">
    <name type="scientific">Kocuria rosea subsp. polaris</name>
    <dbReference type="NCBI Taxonomy" id="136273"/>
    <lineage>
        <taxon>Bacteria</taxon>
        <taxon>Bacillati</taxon>
        <taxon>Actinomycetota</taxon>
        <taxon>Actinomycetes</taxon>
        <taxon>Micrococcales</taxon>
        <taxon>Micrococcaceae</taxon>
        <taxon>Kocuria</taxon>
    </lineage>
</organism>
<dbReference type="OrthoDB" id="7845843at2"/>
<keyword evidence="7 10" id="KW-0255">Endonuclease</keyword>
<dbReference type="InterPro" id="IPR022892">
    <property type="entry name" value="RNaseHI"/>
</dbReference>
<dbReference type="SUPFAM" id="SSF53098">
    <property type="entry name" value="Ribonuclease H-like"/>
    <property type="match status" value="1"/>
</dbReference>
<dbReference type="InterPro" id="IPR027843">
    <property type="entry name" value="DUF4440"/>
</dbReference>
<dbReference type="Pfam" id="PF00075">
    <property type="entry name" value="RNase_H"/>
    <property type="match status" value="1"/>
</dbReference>
<evidence type="ECO:0000313" key="13">
    <source>
        <dbReference type="EMBL" id="KUG56539.1"/>
    </source>
</evidence>
<dbReference type="STRING" id="136273.GY22_09855"/>
<evidence type="ECO:0000256" key="3">
    <source>
        <dbReference type="ARBA" id="ARBA00011245"/>
    </source>
</evidence>
<dbReference type="Gene3D" id="3.30.420.10">
    <property type="entry name" value="Ribonuclease H-like superfamily/Ribonuclease H"/>
    <property type="match status" value="1"/>
</dbReference>
<protein>
    <recommendedName>
        <fullName evidence="4 10">Ribonuclease H</fullName>
        <shortName evidence="10">RNase H</shortName>
        <ecNumber evidence="4 10">3.1.26.4</ecNumber>
    </recommendedName>
</protein>
<evidence type="ECO:0000256" key="5">
    <source>
        <dbReference type="ARBA" id="ARBA00022722"/>
    </source>
</evidence>
<comment type="subunit">
    <text evidence="3 10">Monomer.</text>
</comment>
<evidence type="ECO:0000256" key="10">
    <source>
        <dbReference type="HAMAP-Rule" id="MF_00042"/>
    </source>
</evidence>
<feature type="binding site" evidence="10">
    <location>
        <position position="67"/>
    </location>
    <ligand>
        <name>Mg(2+)</name>
        <dbReference type="ChEBI" id="CHEBI:18420"/>
        <label>1</label>
    </ligand>
</feature>
<feature type="binding site" evidence="10">
    <location>
        <position position="43"/>
    </location>
    <ligand>
        <name>Mg(2+)</name>
        <dbReference type="ChEBI" id="CHEBI:18420"/>
        <label>1</label>
    </ligand>
</feature>
<dbReference type="PANTHER" id="PTHR10642:SF26">
    <property type="entry name" value="RIBONUCLEASE H1"/>
    <property type="match status" value="1"/>
</dbReference>
<reference evidence="14" key="1">
    <citation type="submission" date="2015-12" db="EMBL/GenBank/DDBJ databases">
        <authorList>
            <person name="Nair G.R."/>
            <person name="Kaur G."/>
            <person name="Mayilraj S."/>
        </authorList>
    </citation>
    <scope>NUCLEOTIDE SEQUENCE [LARGE SCALE GENOMIC DNA]</scope>
    <source>
        <strain evidence="14">CD08_4</strain>
    </source>
</reference>
<dbReference type="SUPFAM" id="SSF54427">
    <property type="entry name" value="NTF2-like"/>
    <property type="match status" value="1"/>
</dbReference>
<feature type="binding site" evidence="10">
    <location>
        <position position="8"/>
    </location>
    <ligand>
        <name>Mg(2+)</name>
        <dbReference type="ChEBI" id="CHEBI:18420"/>
        <label>1</label>
    </ligand>
</feature>
<feature type="region of interest" description="Disordered" evidence="11">
    <location>
        <begin position="143"/>
        <end position="190"/>
    </location>
</feature>
<dbReference type="InterPro" id="IPR032710">
    <property type="entry name" value="NTF2-like_dom_sf"/>
</dbReference>
<evidence type="ECO:0000256" key="2">
    <source>
        <dbReference type="ARBA" id="ARBA00005300"/>
    </source>
</evidence>
<evidence type="ECO:0000313" key="14">
    <source>
        <dbReference type="Proteomes" id="UP000053512"/>
    </source>
</evidence>
<dbReference type="GO" id="GO:0003676">
    <property type="term" value="F:nucleic acid binding"/>
    <property type="evidence" value="ECO:0007669"/>
    <property type="project" value="InterPro"/>
</dbReference>
<dbReference type="Gene3D" id="3.10.450.50">
    <property type="match status" value="1"/>
</dbReference>
<evidence type="ECO:0000256" key="4">
    <source>
        <dbReference type="ARBA" id="ARBA00012180"/>
    </source>
</evidence>
<dbReference type="GO" id="GO:0000287">
    <property type="term" value="F:magnesium ion binding"/>
    <property type="evidence" value="ECO:0007669"/>
    <property type="project" value="UniProtKB-UniRule"/>
</dbReference>
<proteinExistence type="inferred from homology"/>
<comment type="subcellular location">
    <subcellularLocation>
        <location evidence="10">Cytoplasm</location>
    </subcellularLocation>
</comment>
<keyword evidence="6 10" id="KW-0479">Metal-binding</keyword>
<dbReference type="GO" id="GO:0005737">
    <property type="term" value="C:cytoplasm"/>
    <property type="evidence" value="ECO:0007669"/>
    <property type="project" value="UniProtKB-SubCell"/>
</dbReference>
<dbReference type="EMBL" id="LQBK01000022">
    <property type="protein sequence ID" value="KUG56539.1"/>
    <property type="molecule type" value="Genomic_DNA"/>
</dbReference>
<dbReference type="InterPro" id="IPR050092">
    <property type="entry name" value="RNase_H"/>
</dbReference>
<gene>
    <name evidence="10" type="primary">rnhA</name>
    <name evidence="13" type="ORF">AVL61_05615</name>
</gene>
<dbReference type="Pfam" id="PF14534">
    <property type="entry name" value="DUF4440"/>
    <property type="match status" value="1"/>
</dbReference>
<evidence type="ECO:0000256" key="6">
    <source>
        <dbReference type="ARBA" id="ARBA00022723"/>
    </source>
</evidence>
<comment type="caution">
    <text evidence="13">The sequence shown here is derived from an EMBL/GenBank/DDBJ whole genome shotgun (WGS) entry which is preliminary data.</text>
</comment>
<dbReference type="RefSeq" id="WP_058874288.1">
    <property type="nucleotide sequence ID" value="NZ_LQBK01000022.1"/>
</dbReference>
<keyword evidence="8 10" id="KW-0378">Hydrolase</keyword>
<dbReference type="InterPro" id="IPR012337">
    <property type="entry name" value="RNaseH-like_sf"/>
</dbReference>
<evidence type="ECO:0000256" key="11">
    <source>
        <dbReference type="SAM" id="MobiDB-lite"/>
    </source>
</evidence>
<sequence>MTITAAADGSALGNPGPAGWAWYIDDNTWRAGGWPHGTNNMGELKAVLDLLEATAHRREEPLRVLCDSQYVINSITKWMPGWKKKGWKKRDGKPVLNVELMKALDAAMAGRDVHFEWVKGHAGHELNEAADLRARAVATAFQTGRPAPEGPGFDGAAPRPDGPGHRSPASRPVEGRHRAEAAEPEALEDRHDPDLLSELLAHEEELARGRTAGETVEALERDLLRPEVRADPGRLGELLHEGFAEVGASGSWWSREDVLDRLPREPALGAVDVHVLTATELGPAAVHLVYRLTAGDRTSLRSSLWVREDSRNELGPWQLRFHQGTYES</sequence>
<dbReference type="PROSITE" id="PS50879">
    <property type="entry name" value="RNASE_H_1"/>
    <property type="match status" value="1"/>
</dbReference>